<dbReference type="GeneID" id="91756318"/>
<evidence type="ECO:0000313" key="6">
    <source>
        <dbReference type="EMBL" id="AKV83737.1"/>
    </source>
</evidence>
<dbReference type="GO" id="GO:0005737">
    <property type="term" value="C:cytoplasm"/>
    <property type="evidence" value="ECO:0007669"/>
    <property type="project" value="TreeGrafter"/>
</dbReference>
<name>A0A088E7F5_9CREN</name>
<dbReference type="InterPro" id="IPR003462">
    <property type="entry name" value="ODC_Mu_crystall"/>
</dbReference>
<dbReference type="Proteomes" id="UP000029084">
    <property type="component" value="Chromosome"/>
</dbReference>
<proteinExistence type="predicted"/>
<dbReference type="PIRSF" id="PIRSF001439">
    <property type="entry name" value="CryM"/>
    <property type="match status" value="1"/>
</dbReference>
<reference evidence="6 8" key="3">
    <citation type="submission" date="2015-07" db="EMBL/GenBank/DDBJ databases">
        <title>Physiological, transcriptional responses and genome re-sequencing of acid resistant extremely thermoacidophilic Metallosphaera sedula SARC-M1.</title>
        <authorList>
            <person name="Ai C."/>
            <person name="McCarthy S."/>
            <person name="Eckrich V."/>
            <person name="Rudrappa D."/>
            <person name="Qiu G."/>
            <person name="Blum P."/>
        </authorList>
    </citation>
    <scope>NUCLEOTIDE SEQUENCE [LARGE SCALE GENOMIC DNA]</scope>
    <source>
        <strain evidence="6 8">SARC-M1</strain>
    </source>
</reference>
<sequence>MKVLTDQDLLDLLTPERAVSAMKEAFSLLYRGEVLSPQRTVLTVKEDWWGVMPCRTKYLFTVKVIAVIPGNRDRGLPAVNGAILAMSPDTAEPLALLPGATLTAIRTSATSILSTELAVGRKVGVLGVIGAGQEAEFHIRMAQGYLSPSRILVTSRKSHVELARRTGAEAVDLDTLLRESDVIFATTSSTTPVVKGKLLKEGFHVASIGAHTPEARELDDETVGRARTYMVDSLEAVSKESGDYIQPARSGVLRGKVVELGEVLERGVKVERPSIFKSVGVAVQDNLASYYAIRQVSL</sequence>
<evidence type="ECO:0000313" key="2">
    <source>
        <dbReference type="EMBL" id="AKV74769.1"/>
    </source>
</evidence>
<evidence type="ECO:0000313" key="5">
    <source>
        <dbReference type="EMBL" id="AKV81502.1"/>
    </source>
</evidence>
<keyword evidence="1" id="KW-0456">Lyase</keyword>
<dbReference type="GO" id="GO:0008473">
    <property type="term" value="F:ornithine cyclodeaminase activity"/>
    <property type="evidence" value="ECO:0007669"/>
    <property type="project" value="UniProtKB-EC"/>
</dbReference>
<dbReference type="PANTHER" id="PTHR13812">
    <property type="entry name" value="KETIMINE REDUCTASE MU-CRYSTALLIN"/>
    <property type="match status" value="1"/>
</dbReference>
<dbReference type="EMBL" id="CP012174">
    <property type="protein sequence ID" value="AKV79257.1"/>
    <property type="molecule type" value="Genomic_DNA"/>
</dbReference>
<dbReference type="Pfam" id="PF02423">
    <property type="entry name" value="OCD_Mu_crystall"/>
    <property type="match status" value="1"/>
</dbReference>
<dbReference type="PATRIC" id="fig|43687.5.peg.1936"/>
<dbReference type="EC" id="4.3.1.12" evidence="1"/>
<dbReference type="InterPro" id="IPR023401">
    <property type="entry name" value="ODC_N"/>
</dbReference>
<reference evidence="9 10" key="2">
    <citation type="journal article" date="2015" name="Genome Announc.">
        <title>Complete Genome Sequences of Evolved Arsenate-Resistant Metallosphaera sedula Strains.</title>
        <authorList>
            <person name="Ai C."/>
            <person name="McCarthy S."/>
            <person name="Schackwitz W."/>
            <person name="Martin J."/>
            <person name="Lipzen A."/>
            <person name="Blum P."/>
        </authorList>
    </citation>
    <scope>NUCLEOTIDE SEQUENCE [LARGE SCALE GENOMIC DNA]</scope>
    <source>
        <strain evidence="4 10">ARS120-1</strain>
        <strain evidence="5 9">ARS120-2</strain>
        <strain evidence="2 12">ARS50-1</strain>
        <strain evidence="3 11">ARS50-2</strain>
    </source>
</reference>
<dbReference type="Gene3D" id="3.30.1780.10">
    <property type="entry name" value="ornithine cyclodeaminase, domain 1"/>
    <property type="match status" value="1"/>
</dbReference>
<evidence type="ECO:0000313" key="7">
    <source>
        <dbReference type="Proteomes" id="UP000029084"/>
    </source>
</evidence>
<protein>
    <submittedName>
        <fullName evidence="1">Ornithine cyclodeaminase</fullName>
        <ecNumber evidence="1">4.3.1.12</ecNumber>
    </submittedName>
</protein>
<gene>
    <name evidence="1" type="ORF">HA72_1799</name>
    <name evidence="2" type="ORF">MsedA_1840</name>
    <name evidence="3" type="ORF">MsedB_1842</name>
    <name evidence="4" type="ORF">MsedC_1840</name>
    <name evidence="5" type="ORF">MsedD_1841</name>
    <name evidence="6" type="ORF">MsedE_1842</name>
</gene>
<evidence type="ECO:0000313" key="10">
    <source>
        <dbReference type="Proteomes" id="UP000062398"/>
    </source>
</evidence>
<reference evidence="1 7" key="1">
    <citation type="journal article" date="2014" name="J. Bacteriol.">
        <title>Role of an Archaeal PitA Transporter in the Copper and Arsenic Resistance of Metallosphaera sedula, an Extreme Thermoacidophile.</title>
        <authorList>
            <person name="McCarthy S."/>
            <person name="Ai C."/>
            <person name="Wheaton G."/>
            <person name="Tevatia R."/>
            <person name="Eckrich V."/>
            <person name="Kelly R."/>
            <person name="Blum P."/>
        </authorList>
    </citation>
    <scope>NUCLEOTIDE SEQUENCE [LARGE SCALE GENOMIC DNA]</scope>
    <source>
        <strain evidence="1 7">CuR1</strain>
    </source>
</reference>
<dbReference type="Proteomes" id="UP000062398">
    <property type="component" value="Chromosome"/>
</dbReference>
<evidence type="ECO:0000313" key="9">
    <source>
        <dbReference type="Proteomes" id="UP000061362"/>
    </source>
</evidence>
<dbReference type="AlphaFoldDB" id="A0A088E7F5"/>
<dbReference type="RefSeq" id="WP_012021741.1">
    <property type="nucleotide sequence ID" value="NZ_AP019770.1"/>
</dbReference>
<evidence type="ECO:0000313" key="12">
    <source>
        <dbReference type="Proteomes" id="UP000068832"/>
    </source>
</evidence>
<dbReference type="Proteomes" id="UP000056255">
    <property type="component" value="Chromosome"/>
</dbReference>
<dbReference type="OrthoDB" id="21421at2157"/>
<dbReference type="EMBL" id="CP012172">
    <property type="protein sequence ID" value="AKV74769.1"/>
    <property type="molecule type" value="Genomic_DNA"/>
</dbReference>
<evidence type="ECO:0000313" key="11">
    <source>
        <dbReference type="Proteomes" id="UP000062475"/>
    </source>
</evidence>
<evidence type="ECO:0000313" key="4">
    <source>
        <dbReference type="EMBL" id="AKV79257.1"/>
    </source>
</evidence>
<dbReference type="EMBL" id="CP012175">
    <property type="protein sequence ID" value="AKV81502.1"/>
    <property type="molecule type" value="Genomic_DNA"/>
</dbReference>
<dbReference type="Gene3D" id="3.40.50.720">
    <property type="entry name" value="NAD(P)-binding Rossmann-like Domain"/>
    <property type="match status" value="1"/>
</dbReference>
<dbReference type="SUPFAM" id="SSF51735">
    <property type="entry name" value="NAD(P)-binding Rossmann-fold domains"/>
    <property type="match status" value="1"/>
</dbReference>
<organism evidence="1 7">
    <name type="scientific">Metallosphaera sedula</name>
    <dbReference type="NCBI Taxonomy" id="43687"/>
    <lineage>
        <taxon>Archaea</taxon>
        <taxon>Thermoproteota</taxon>
        <taxon>Thermoprotei</taxon>
        <taxon>Sulfolobales</taxon>
        <taxon>Sulfolobaceae</taxon>
        <taxon>Metallosphaera</taxon>
    </lineage>
</organism>
<evidence type="ECO:0000313" key="3">
    <source>
        <dbReference type="EMBL" id="AKV77005.1"/>
    </source>
</evidence>
<accession>A0A088E7F5</accession>
<dbReference type="Proteomes" id="UP000068832">
    <property type="component" value="Chromosome"/>
</dbReference>
<dbReference type="Proteomes" id="UP000061362">
    <property type="component" value="Chromosome"/>
</dbReference>
<dbReference type="OMA" id="VKIVNVH"/>
<dbReference type="EMBL" id="CP012173">
    <property type="protein sequence ID" value="AKV77005.1"/>
    <property type="molecule type" value="Genomic_DNA"/>
</dbReference>
<dbReference type="PANTHER" id="PTHR13812:SF19">
    <property type="entry name" value="KETIMINE REDUCTASE MU-CRYSTALLIN"/>
    <property type="match status" value="1"/>
</dbReference>
<evidence type="ECO:0000313" key="1">
    <source>
        <dbReference type="EMBL" id="AIM27938.1"/>
    </source>
</evidence>
<evidence type="ECO:0000313" key="8">
    <source>
        <dbReference type="Proteomes" id="UP000056255"/>
    </source>
</evidence>
<dbReference type="EMBL" id="CP012176">
    <property type="protein sequence ID" value="AKV83737.1"/>
    <property type="molecule type" value="Genomic_DNA"/>
</dbReference>
<dbReference type="InterPro" id="IPR036291">
    <property type="entry name" value="NAD(P)-bd_dom_sf"/>
</dbReference>
<dbReference type="EMBL" id="CP008822">
    <property type="protein sequence ID" value="AIM27938.1"/>
    <property type="molecule type" value="Genomic_DNA"/>
</dbReference>
<dbReference type="Proteomes" id="UP000062475">
    <property type="component" value="Chromosome"/>
</dbReference>